<dbReference type="AlphaFoldDB" id="A0A939PGJ8"/>
<dbReference type="SMART" id="SM00849">
    <property type="entry name" value="Lactamase_B"/>
    <property type="match status" value="1"/>
</dbReference>
<dbReference type="EMBL" id="JAGEOJ010000005">
    <property type="protein sequence ID" value="MBO2448096.1"/>
    <property type="molecule type" value="Genomic_DNA"/>
</dbReference>
<dbReference type="InterPro" id="IPR001279">
    <property type="entry name" value="Metallo-B-lactamas"/>
</dbReference>
<dbReference type="PANTHER" id="PTHR46018:SF4">
    <property type="entry name" value="METALLO-HYDROLASE YHFI-RELATED"/>
    <property type="match status" value="1"/>
</dbReference>
<dbReference type="CDD" id="cd07716">
    <property type="entry name" value="RNaseZ_short-form-like_MBL-fold"/>
    <property type="match status" value="1"/>
</dbReference>
<proteinExistence type="predicted"/>
<gene>
    <name evidence="2" type="ORF">J4573_13415</name>
</gene>
<evidence type="ECO:0000313" key="3">
    <source>
        <dbReference type="Proteomes" id="UP000669179"/>
    </source>
</evidence>
<accession>A0A939PGJ8</accession>
<name>A0A939PGJ8_9ACTN</name>
<organism evidence="2 3">
    <name type="scientific">Actinomadura barringtoniae</name>
    <dbReference type="NCBI Taxonomy" id="1427535"/>
    <lineage>
        <taxon>Bacteria</taxon>
        <taxon>Bacillati</taxon>
        <taxon>Actinomycetota</taxon>
        <taxon>Actinomycetes</taxon>
        <taxon>Streptosporangiales</taxon>
        <taxon>Thermomonosporaceae</taxon>
        <taxon>Actinomadura</taxon>
    </lineage>
</organism>
<dbReference type="GO" id="GO:0042781">
    <property type="term" value="F:3'-tRNA processing endoribonuclease activity"/>
    <property type="evidence" value="ECO:0007669"/>
    <property type="project" value="TreeGrafter"/>
</dbReference>
<feature type="domain" description="Metallo-beta-lactamase" evidence="1">
    <location>
        <begin position="18"/>
        <end position="200"/>
    </location>
</feature>
<dbReference type="Proteomes" id="UP000669179">
    <property type="component" value="Unassembled WGS sequence"/>
</dbReference>
<evidence type="ECO:0000259" key="1">
    <source>
        <dbReference type="SMART" id="SM00849"/>
    </source>
</evidence>
<sequence>MRVTVIGCSGSFPGPDSPASSYLIQAEGFSMLLDLGSGALGSLQRFQPLYEIDAICLSHLHPDHCHDMCGYWVARRYRPEGMAPRIPVYGPAITAERMALAYDLEPDPGMTEAFEFRELPTRSFETFEVGPFRVTTALMPHPVEAYAFRIEHDGAALAYSGDTGESDALVDLARGADLFLCEASFLEGPELPEDLHLTGREAGEHAARAGVGRLVLTHLQPWNDPNASLAEAKASGFSGPIELARVGAVYEL</sequence>
<dbReference type="PANTHER" id="PTHR46018">
    <property type="entry name" value="ZINC PHOSPHODIESTERASE ELAC PROTEIN 1"/>
    <property type="match status" value="1"/>
</dbReference>
<reference evidence="2" key="1">
    <citation type="submission" date="2021-03" db="EMBL/GenBank/DDBJ databases">
        <authorList>
            <person name="Kanchanasin P."/>
            <person name="Saeng-In P."/>
            <person name="Phongsopitanun W."/>
            <person name="Yuki M."/>
            <person name="Kudo T."/>
            <person name="Ohkuma M."/>
            <person name="Tanasupawat S."/>
        </authorList>
    </citation>
    <scope>NUCLEOTIDE SEQUENCE</scope>
    <source>
        <strain evidence="2">GKU 128</strain>
    </source>
</reference>
<comment type="caution">
    <text evidence="2">The sequence shown here is derived from an EMBL/GenBank/DDBJ whole genome shotgun (WGS) entry which is preliminary data.</text>
</comment>
<protein>
    <submittedName>
        <fullName evidence="2">MBL fold metallo-hydrolase</fullName>
    </submittedName>
</protein>
<evidence type="ECO:0000313" key="2">
    <source>
        <dbReference type="EMBL" id="MBO2448096.1"/>
    </source>
</evidence>
<keyword evidence="3" id="KW-1185">Reference proteome</keyword>
<dbReference type="SUPFAM" id="SSF56281">
    <property type="entry name" value="Metallo-hydrolase/oxidoreductase"/>
    <property type="match status" value="1"/>
</dbReference>
<dbReference type="RefSeq" id="WP_208255758.1">
    <property type="nucleotide sequence ID" value="NZ_JAGEOJ010000005.1"/>
</dbReference>
<dbReference type="InterPro" id="IPR036866">
    <property type="entry name" value="RibonucZ/Hydroxyglut_hydro"/>
</dbReference>
<dbReference type="Gene3D" id="3.60.15.10">
    <property type="entry name" value="Ribonuclease Z/Hydroxyacylglutathione hydrolase-like"/>
    <property type="match status" value="1"/>
</dbReference>
<dbReference type="Pfam" id="PF12706">
    <property type="entry name" value="Lactamase_B_2"/>
    <property type="match status" value="1"/>
</dbReference>